<dbReference type="Pfam" id="PF14559">
    <property type="entry name" value="TPR_19"/>
    <property type="match status" value="1"/>
</dbReference>
<dbReference type="Gene3D" id="1.25.40.10">
    <property type="entry name" value="Tetratricopeptide repeat domain"/>
    <property type="match status" value="1"/>
</dbReference>
<dbReference type="STRING" id="1385699.A7A78_04570"/>
<evidence type="ECO:0000256" key="1">
    <source>
        <dbReference type="SAM" id="Phobius"/>
    </source>
</evidence>
<evidence type="ECO:0000313" key="2">
    <source>
        <dbReference type="EMBL" id="OAD91090.1"/>
    </source>
</evidence>
<keyword evidence="1" id="KW-1133">Transmembrane helix</keyword>
<dbReference type="SUPFAM" id="SSF48452">
    <property type="entry name" value="TPR-like"/>
    <property type="match status" value="1"/>
</dbReference>
<name>A0A1A9LCU1_9FLAO</name>
<gene>
    <name evidence="2" type="ORF">A7A78_04570</name>
</gene>
<dbReference type="RefSeq" id="WP_068762179.1">
    <property type="nucleotide sequence ID" value="NZ_LXIE01000023.1"/>
</dbReference>
<dbReference type="Proteomes" id="UP000077552">
    <property type="component" value="Unassembled WGS sequence"/>
</dbReference>
<organism evidence="2 3">
    <name type="scientific">Aequorivita soesokkakensis</name>
    <dbReference type="NCBI Taxonomy" id="1385699"/>
    <lineage>
        <taxon>Bacteria</taxon>
        <taxon>Pseudomonadati</taxon>
        <taxon>Bacteroidota</taxon>
        <taxon>Flavobacteriia</taxon>
        <taxon>Flavobacteriales</taxon>
        <taxon>Flavobacteriaceae</taxon>
        <taxon>Aequorivita</taxon>
    </lineage>
</organism>
<keyword evidence="1" id="KW-0812">Transmembrane</keyword>
<reference evidence="2 3" key="1">
    <citation type="submission" date="2016-05" db="EMBL/GenBank/DDBJ databases">
        <title>Genome sequencing of Vitellibacter soesokkakensis RSSK-12.</title>
        <authorList>
            <person name="Thevarajoo S."/>
            <person name="Selvaratnam C."/>
            <person name="Goh K.M."/>
            <person name="Chan K.-G."/>
            <person name="Chong C.S."/>
        </authorList>
    </citation>
    <scope>NUCLEOTIDE SEQUENCE [LARGE SCALE GENOMIC DNA]</scope>
    <source>
        <strain evidence="2 3">RSSK-12</strain>
    </source>
</reference>
<dbReference type="AlphaFoldDB" id="A0A1A9LCU1"/>
<feature type="transmembrane region" description="Helical" evidence="1">
    <location>
        <begin position="86"/>
        <end position="105"/>
    </location>
</feature>
<keyword evidence="1" id="KW-0472">Membrane</keyword>
<dbReference type="OrthoDB" id="1451921at2"/>
<accession>A0A1A9LCU1</accession>
<proteinExistence type="predicted"/>
<comment type="caution">
    <text evidence="2">The sequence shown here is derived from an EMBL/GenBank/DDBJ whole genome shotgun (WGS) entry which is preliminary data.</text>
</comment>
<protein>
    <submittedName>
        <fullName evidence="2">Uncharacterized protein</fullName>
    </submittedName>
</protein>
<dbReference type="EMBL" id="LXIE01000023">
    <property type="protein sequence ID" value="OAD91090.1"/>
    <property type="molecule type" value="Genomic_DNA"/>
</dbReference>
<keyword evidence="3" id="KW-1185">Reference proteome</keyword>
<evidence type="ECO:0000313" key="3">
    <source>
        <dbReference type="Proteomes" id="UP000077552"/>
    </source>
</evidence>
<dbReference type="InterPro" id="IPR011990">
    <property type="entry name" value="TPR-like_helical_dom_sf"/>
</dbReference>
<sequence>MDPNKEIENNQETQELIDAYLLGKLDATALTDFNERLSIFPKFRAMVEEQRLLFKSVEEYNLKSSLDEYHSEIKDEPEKKWLSPGWLALAASFIVLIGIASWAIFNNGNSPQKVFAANFKPDPGLPTSMGTSSEYEFYYGMVNYKRKEYAEAISRWEPIYGANPENDTLVYFLGVANLANGNARQAEKYLKMANEKTESAFYEDAKYYLALSLLKEHKIEEAIETLSNSSSPANTSLLKQLKDL</sequence>